<evidence type="ECO:0000313" key="3">
    <source>
        <dbReference type="Proteomes" id="UP000287144"/>
    </source>
</evidence>
<dbReference type="Proteomes" id="UP000287144">
    <property type="component" value="Unassembled WGS sequence"/>
</dbReference>
<organism evidence="2 3">
    <name type="scientific">Fusarium oligoseptatum</name>
    <dbReference type="NCBI Taxonomy" id="2604345"/>
    <lineage>
        <taxon>Eukaryota</taxon>
        <taxon>Fungi</taxon>
        <taxon>Dikarya</taxon>
        <taxon>Ascomycota</taxon>
        <taxon>Pezizomycotina</taxon>
        <taxon>Sordariomycetes</taxon>
        <taxon>Hypocreomycetidae</taxon>
        <taxon>Hypocreales</taxon>
        <taxon>Nectriaceae</taxon>
        <taxon>Fusarium</taxon>
        <taxon>Fusarium solani species complex</taxon>
    </lineage>
</organism>
<sequence length="102" mass="11013">MYPVITLISTSRDPEILPPWEGGMMGLLECCVKMVVGLLPGCGHCGIVCLPLSCRTRQTGVFCRDQAEQAGMKKKTVGRVVSSRNPGEPRTLQGGPEDTTQH</sequence>
<keyword evidence="3" id="KW-1185">Reference proteome</keyword>
<comment type="caution">
    <text evidence="2">The sequence shown here is derived from an EMBL/GenBank/DDBJ whole genome shotgun (WGS) entry which is preliminary data.</text>
</comment>
<name>A0A428U9I4_9HYPO</name>
<protein>
    <submittedName>
        <fullName evidence="2">Uncharacterized protein</fullName>
    </submittedName>
</protein>
<proteinExistence type="predicted"/>
<feature type="region of interest" description="Disordered" evidence="1">
    <location>
        <begin position="74"/>
        <end position="102"/>
    </location>
</feature>
<accession>A0A428U9I4</accession>
<dbReference type="EMBL" id="NKCK01000020">
    <property type="protein sequence ID" value="RSM10973.1"/>
    <property type="molecule type" value="Genomic_DNA"/>
</dbReference>
<gene>
    <name evidence="2" type="ORF">CEP52_003225</name>
</gene>
<evidence type="ECO:0000256" key="1">
    <source>
        <dbReference type="SAM" id="MobiDB-lite"/>
    </source>
</evidence>
<dbReference type="AlphaFoldDB" id="A0A428U9I4"/>
<evidence type="ECO:0000313" key="2">
    <source>
        <dbReference type="EMBL" id="RSM10973.1"/>
    </source>
</evidence>
<reference evidence="2 3" key="1">
    <citation type="submission" date="2017-06" db="EMBL/GenBank/DDBJ databases">
        <title>Comparative genomic analysis of Ambrosia Fusariam Clade fungi.</title>
        <authorList>
            <person name="Stajich J.E."/>
            <person name="Carrillo J."/>
            <person name="Kijimoto T."/>
            <person name="Eskalen A."/>
            <person name="O'Donnell K."/>
            <person name="Kasson M."/>
        </authorList>
    </citation>
    <scope>NUCLEOTIDE SEQUENCE [LARGE SCALE GENOMIC DNA]</scope>
    <source>
        <strain evidence="2 3">NRRL62579</strain>
    </source>
</reference>